<name>A0ABV2HDA5_9HYPH</name>
<organism evidence="1 2">
    <name type="scientific">Pseudorhizobium tarimense</name>
    <dbReference type="NCBI Taxonomy" id="1079109"/>
    <lineage>
        <taxon>Bacteria</taxon>
        <taxon>Pseudomonadati</taxon>
        <taxon>Pseudomonadota</taxon>
        <taxon>Alphaproteobacteria</taxon>
        <taxon>Hyphomicrobiales</taxon>
        <taxon>Rhizobiaceae</taxon>
        <taxon>Rhizobium/Agrobacterium group</taxon>
        <taxon>Pseudorhizobium</taxon>
    </lineage>
</organism>
<protein>
    <recommendedName>
        <fullName evidence="3">Transposase DDE domain-containing protein</fullName>
    </recommendedName>
</protein>
<evidence type="ECO:0000313" key="2">
    <source>
        <dbReference type="Proteomes" id="UP001549031"/>
    </source>
</evidence>
<proteinExistence type="predicted"/>
<reference evidence="1 2" key="1">
    <citation type="submission" date="2024-06" db="EMBL/GenBank/DDBJ databases">
        <title>Genomic Encyclopedia of Type Strains, Phase IV (KMG-IV): sequencing the most valuable type-strain genomes for metagenomic binning, comparative biology and taxonomic classification.</title>
        <authorList>
            <person name="Goeker M."/>
        </authorList>
    </citation>
    <scope>NUCLEOTIDE SEQUENCE [LARGE SCALE GENOMIC DNA]</scope>
    <source>
        <strain evidence="1 2">DSM 105042</strain>
    </source>
</reference>
<sequence>MRKQLHRKKRNVTYVSQDCSGCALKPSCTTAERRTVKRHLDDDALNRMDARAINIRTAAA</sequence>
<dbReference type="EMBL" id="JBEPLJ010000027">
    <property type="protein sequence ID" value="MET3588530.1"/>
    <property type="molecule type" value="Genomic_DNA"/>
</dbReference>
<dbReference type="Proteomes" id="UP001549031">
    <property type="component" value="Unassembled WGS sequence"/>
</dbReference>
<dbReference type="RefSeq" id="WP_247246264.1">
    <property type="nucleotide sequence ID" value="NZ_JALJRA010000028.1"/>
</dbReference>
<gene>
    <name evidence="1" type="ORF">ABID21_004666</name>
</gene>
<accession>A0ABV2HDA5</accession>
<evidence type="ECO:0000313" key="1">
    <source>
        <dbReference type="EMBL" id="MET3588530.1"/>
    </source>
</evidence>
<comment type="caution">
    <text evidence="1">The sequence shown here is derived from an EMBL/GenBank/DDBJ whole genome shotgun (WGS) entry which is preliminary data.</text>
</comment>
<evidence type="ECO:0008006" key="3">
    <source>
        <dbReference type="Google" id="ProtNLM"/>
    </source>
</evidence>
<keyword evidence="2" id="KW-1185">Reference proteome</keyword>